<sequence length="321" mass="33877">MRDRLVSFALVTATAVLLPGAYAARPCAGSSGGSFQYPLGELRYDSPDPTKADGLSTIAASLGRTPLHECVAQWPESWAGWYEGGSKLIWADCIFTGAAFTQDETVSFAVDWKNKTMYLAHTFACSDQQGSEGLATGSINLDLNCTTAEDSSFCVLKGTAGGARPALSITTKLASTASNTTATCAETAKKYQSWKLEHWLRKIEMEPGSSPTSPKVVSDTGPSFSLRNLADGGQLSCTPSGQSNGTIAGACQASSGTGTSANFTFDTKLNMLEISQQWKCDSSSSFDAAGVFYMQAVCDRGRNSDQFTCTSLPVWVGTGVV</sequence>
<dbReference type="RefSeq" id="XP_062719532.1">
    <property type="nucleotide sequence ID" value="XM_062871049.1"/>
</dbReference>
<proteinExistence type="predicted"/>
<dbReference type="EMBL" id="JAUDZG010000006">
    <property type="protein sequence ID" value="KAK3303752.1"/>
    <property type="molecule type" value="Genomic_DNA"/>
</dbReference>
<dbReference type="Proteomes" id="UP001273166">
    <property type="component" value="Unassembled WGS sequence"/>
</dbReference>
<dbReference type="AlphaFoldDB" id="A0AAJ0LZS6"/>
<gene>
    <name evidence="2" type="ORF">B0T15DRAFT_577029</name>
</gene>
<organism evidence="2 3">
    <name type="scientific">Chaetomium strumarium</name>
    <dbReference type="NCBI Taxonomy" id="1170767"/>
    <lineage>
        <taxon>Eukaryota</taxon>
        <taxon>Fungi</taxon>
        <taxon>Dikarya</taxon>
        <taxon>Ascomycota</taxon>
        <taxon>Pezizomycotina</taxon>
        <taxon>Sordariomycetes</taxon>
        <taxon>Sordariomycetidae</taxon>
        <taxon>Sordariales</taxon>
        <taxon>Chaetomiaceae</taxon>
        <taxon>Chaetomium</taxon>
    </lineage>
</organism>
<feature type="chain" id="PRO_5042585206" description="Ig-like domain-containing protein" evidence="1">
    <location>
        <begin position="24"/>
        <end position="321"/>
    </location>
</feature>
<feature type="signal peptide" evidence="1">
    <location>
        <begin position="1"/>
        <end position="23"/>
    </location>
</feature>
<evidence type="ECO:0000313" key="3">
    <source>
        <dbReference type="Proteomes" id="UP001273166"/>
    </source>
</evidence>
<keyword evidence="3" id="KW-1185">Reference proteome</keyword>
<reference evidence="2" key="2">
    <citation type="submission" date="2023-06" db="EMBL/GenBank/DDBJ databases">
        <authorList>
            <consortium name="Lawrence Berkeley National Laboratory"/>
            <person name="Mondo S.J."/>
            <person name="Hensen N."/>
            <person name="Bonometti L."/>
            <person name="Westerberg I."/>
            <person name="Brannstrom I.O."/>
            <person name="Guillou S."/>
            <person name="Cros-Aarteil S."/>
            <person name="Calhoun S."/>
            <person name="Haridas S."/>
            <person name="Kuo A."/>
            <person name="Pangilinan J."/>
            <person name="Riley R."/>
            <person name="Labutti K."/>
            <person name="Andreopoulos B."/>
            <person name="Lipzen A."/>
            <person name="Chen C."/>
            <person name="Yanf M."/>
            <person name="Daum C."/>
            <person name="Ng V."/>
            <person name="Clum A."/>
            <person name="Steindorff A."/>
            <person name="Ohm R."/>
            <person name="Martin F."/>
            <person name="Silar P."/>
            <person name="Natvig D."/>
            <person name="Lalanne C."/>
            <person name="Gautier V."/>
            <person name="Ament-Velasquez S.L."/>
            <person name="Kruys A."/>
            <person name="Hutchinson M.I."/>
            <person name="Powell A.J."/>
            <person name="Barry K."/>
            <person name="Miller A.N."/>
            <person name="Grigoriev I.V."/>
            <person name="Debuchy R."/>
            <person name="Gladieux P."/>
            <person name="Thoren M.H."/>
            <person name="Johannesson H."/>
        </authorList>
    </citation>
    <scope>NUCLEOTIDE SEQUENCE</scope>
    <source>
        <strain evidence="2">CBS 333.67</strain>
    </source>
</reference>
<accession>A0AAJ0LZS6</accession>
<dbReference type="GeneID" id="87889878"/>
<comment type="caution">
    <text evidence="2">The sequence shown here is derived from an EMBL/GenBank/DDBJ whole genome shotgun (WGS) entry which is preliminary data.</text>
</comment>
<reference evidence="2" key="1">
    <citation type="journal article" date="2023" name="Mol. Phylogenet. Evol.">
        <title>Genome-scale phylogeny and comparative genomics of the fungal order Sordariales.</title>
        <authorList>
            <person name="Hensen N."/>
            <person name="Bonometti L."/>
            <person name="Westerberg I."/>
            <person name="Brannstrom I.O."/>
            <person name="Guillou S."/>
            <person name="Cros-Aarteil S."/>
            <person name="Calhoun S."/>
            <person name="Haridas S."/>
            <person name="Kuo A."/>
            <person name="Mondo S."/>
            <person name="Pangilinan J."/>
            <person name="Riley R."/>
            <person name="LaButti K."/>
            <person name="Andreopoulos B."/>
            <person name="Lipzen A."/>
            <person name="Chen C."/>
            <person name="Yan M."/>
            <person name="Daum C."/>
            <person name="Ng V."/>
            <person name="Clum A."/>
            <person name="Steindorff A."/>
            <person name="Ohm R.A."/>
            <person name="Martin F."/>
            <person name="Silar P."/>
            <person name="Natvig D.O."/>
            <person name="Lalanne C."/>
            <person name="Gautier V."/>
            <person name="Ament-Velasquez S.L."/>
            <person name="Kruys A."/>
            <person name="Hutchinson M.I."/>
            <person name="Powell A.J."/>
            <person name="Barry K."/>
            <person name="Miller A.N."/>
            <person name="Grigoriev I.V."/>
            <person name="Debuchy R."/>
            <person name="Gladieux P."/>
            <person name="Hiltunen Thoren M."/>
            <person name="Johannesson H."/>
        </authorList>
    </citation>
    <scope>NUCLEOTIDE SEQUENCE</scope>
    <source>
        <strain evidence="2">CBS 333.67</strain>
    </source>
</reference>
<name>A0AAJ0LZS6_9PEZI</name>
<protein>
    <recommendedName>
        <fullName evidence="4">Ig-like domain-containing protein</fullName>
    </recommendedName>
</protein>
<keyword evidence="1" id="KW-0732">Signal</keyword>
<evidence type="ECO:0000256" key="1">
    <source>
        <dbReference type="SAM" id="SignalP"/>
    </source>
</evidence>
<evidence type="ECO:0008006" key="4">
    <source>
        <dbReference type="Google" id="ProtNLM"/>
    </source>
</evidence>
<evidence type="ECO:0000313" key="2">
    <source>
        <dbReference type="EMBL" id="KAK3303752.1"/>
    </source>
</evidence>